<dbReference type="SUPFAM" id="SSF50494">
    <property type="entry name" value="Trypsin-like serine proteases"/>
    <property type="match status" value="1"/>
</dbReference>
<dbReference type="AlphaFoldDB" id="B4R7W8"/>
<reference evidence="4 5" key="1">
    <citation type="journal article" date="2008" name="BMC Genomics">
        <title>Complete genome of Phenylobacterium zucineum - a novel facultative intracellular bacterium isolated from human erythroleukemia cell line K562.</title>
        <authorList>
            <person name="Luo Y."/>
            <person name="Xu X."/>
            <person name="Ding Z."/>
            <person name="Liu Z."/>
            <person name="Zhang B."/>
            <person name="Yan Z."/>
            <person name="Sun J."/>
            <person name="Hu S."/>
            <person name="Hu X."/>
        </authorList>
    </citation>
    <scope>NUCLEOTIDE SEQUENCE [LARGE SCALE GENOMIC DNA]</scope>
    <source>
        <strain evidence="4 5">HLK1</strain>
    </source>
</reference>
<evidence type="ECO:0000256" key="1">
    <source>
        <dbReference type="ARBA" id="ARBA00022670"/>
    </source>
</evidence>
<dbReference type="InterPro" id="IPR009003">
    <property type="entry name" value="Peptidase_S1_PA"/>
</dbReference>
<feature type="domain" description="PDZ" evidence="3">
    <location>
        <begin position="264"/>
        <end position="354"/>
    </location>
</feature>
<dbReference type="Gene3D" id="2.40.10.120">
    <property type="match status" value="1"/>
</dbReference>
<dbReference type="SUPFAM" id="SSF50156">
    <property type="entry name" value="PDZ domain-like"/>
    <property type="match status" value="1"/>
</dbReference>
<dbReference type="Pfam" id="PF13365">
    <property type="entry name" value="Trypsin_2"/>
    <property type="match status" value="1"/>
</dbReference>
<dbReference type="RefSeq" id="WP_012521647.1">
    <property type="nucleotide sequence ID" value="NC_011144.1"/>
</dbReference>
<dbReference type="Proteomes" id="UP000001868">
    <property type="component" value="Chromosome"/>
</dbReference>
<dbReference type="Gene3D" id="2.30.42.10">
    <property type="match status" value="1"/>
</dbReference>
<dbReference type="GO" id="GO:0004252">
    <property type="term" value="F:serine-type endopeptidase activity"/>
    <property type="evidence" value="ECO:0007669"/>
    <property type="project" value="InterPro"/>
</dbReference>
<accession>B4R7W8</accession>
<keyword evidence="5" id="KW-1185">Reference proteome</keyword>
<keyword evidence="1 4" id="KW-0645">Protease</keyword>
<evidence type="ECO:0000256" key="2">
    <source>
        <dbReference type="ARBA" id="ARBA00022801"/>
    </source>
</evidence>
<evidence type="ECO:0000313" key="4">
    <source>
        <dbReference type="EMBL" id="ACG77501.1"/>
    </source>
</evidence>
<sequence>MRRADASVLAAVLAPALILGLAGCEQRQAEPPAEQSTAVQPPVIATPAGGAPSSFAPIVKRVSPAVVSIDTLAVAEGALPWLQGTPQGGLPGFAVPVQRGAGSGFIISADGYIVTNNHVVEGAQEIVATLADGRQLPARLVGRDPPSDLAVLKVDARELPFVSFARSALPEVGDWVVAVGNPFGLGGTATAGIVSAHGREIGEAYVSYLQIDAPINSGNSGGPSFDLQGRVVGVNTAIFSPSGGSVGIGFAIPADLAENVTQQLIKSGRVTRGYLGVGVQDLTPPLAARLGARGARGGLIVDVARGGPAAGALRPGDVVTAVNGEEITGAGGLTRAIAAAAPGSRLRLQVLRGGRRSEVTVTAARRPDDL</sequence>
<dbReference type="SMART" id="SM00228">
    <property type="entry name" value="PDZ"/>
    <property type="match status" value="1"/>
</dbReference>
<proteinExistence type="predicted"/>
<organism evidence="4 5">
    <name type="scientific">Phenylobacterium zucineum (strain HLK1)</name>
    <dbReference type="NCBI Taxonomy" id="450851"/>
    <lineage>
        <taxon>Bacteria</taxon>
        <taxon>Pseudomonadati</taxon>
        <taxon>Pseudomonadota</taxon>
        <taxon>Alphaproteobacteria</taxon>
        <taxon>Caulobacterales</taxon>
        <taxon>Caulobacteraceae</taxon>
        <taxon>Phenylobacterium</taxon>
    </lineage>
</organism>
<evidence type="ECO:0000259" key="3">
    <source>
        <dbReference type="PROSITE" id="PS50106"/>
    </source>
</evidence>
<dbReference type="InterPro" id="IPR051201">
    <property type="entry name" value="Chloro_Bact_Ser_Proteases"/>
</dbReference>
<dbReference type="eggNOG" id="COG0265">
    <property type="taxonomic scope" value="Bacteria"/>
</dbReference>
<dbReference type="PROSITE" id="PS51257">
    <property type="entry name" value="PROKAR_LIPOPROTEIN"/>
    <property type="match status" value="1"/>
</dbReference>
<dbReference type="PROSITE" id="PS50106">
    <property type="entry name" value="PDZ"/>
    <property type="match status" value="1"/>
</dbReference>
<dbReference type="InterPro" id="IPR036034">
    <property type="entry name" value="PDZ_sf"/>
</dbReference>
<dbReference type="InterPro" id="IPR001940">
    <property type="entry name" value="Peptidase_S1C"/>
</dbReference>
<dbReference type="Pfam" id="PF13180">
    <property type="entry name" value="PDZ_2"/>
    <property type="match status" value="1"/>
</dbReference>
<dbReference type="PRINTS" id="PR00834">
    <property type="entry name" value="PROTEASES2C"/>
</dbReference>
<evidence type="ECO:0000313" key="5">
    <source>
        <dbReference type="Proteomes" id="UP000001868"/>
    </source>
</evidence>
<dbReference type="STRING" id="450851.PHZ_c1087"/>
<dbReference type="HOGENOM" id="CLU_020120_1_2_5"/>
<dbReference type="PANTHER" id="PTHR43343">
    <property type="entry name" value="PEPTIDASE S12"/>
    <property type="match status" value="1"/>
</dbReference>
<gene>
    <name evidence="4" type="ordered locus">PHZ_c1087</name>
</gene>
<dbReference type="GO" id="GO:0006508">
    <property type="term" value="P:proteolysis"/>
    <property type="evidence" value="ECO:0007669"/>
    <property type="project" value="UniProtKB-KW"/>
</dbReference>
<dbReference type="EMBL" id="CP000747">
    <property type="protein sequence ID" value="ACG77501.1"/>
    <property type="molecule type" value="Genomic_DNA"/>
</dbReference>
<keyword evidence="2" id="KW-0378">Hydrolase</keyword>
<protein>
    <submittedName>
        <fullName evidence="4">Serine protease HtrA</fullName>
    </submittedName>
</protein>
<dbReference type="InterPro" id="IPR001478">
    <property type="entry name" value="PDZ"/>
</dbReference>
<dbReference type="PANTHER" id="PTHR43343:SF3">
    <property type="entry name" value="PROTEASE DO-LIKE 8, CHLOROPLASTIC"/>
    <property type="match status" value="1"/>
</dbReference>
<name>B4R7W8_PHEZH</name>
<dbReference type="OrthoDB" id="9758917at2"/>
<dbReference type="KEGG" id="pzu:PHZ_c1087"/>